<reference evidence="1 2" key="1">
    <citation type="submission" date="2020-02" db="EMBL/GenBank/DDBJ databases">
        <title>Tigecycline-resistant Acinetobacter species from pigs and migratory birds.</title>
        <authorList>
            <person name="Chen C."/>
            <person name="Sun J."/>
            <person name="Liao X.-P."/>
            <person name="Liu Y.-H."/>
        </authorList>
    </citation>
    <scope>NUCLEOTIDE SEQUENCE [LARGE SCALE GENOMIC DNA]</scope>
    <source>
        <strain evidence="1 2">YH12207_T</strain>
    </source>
</reference>
<dbReference type="GO" id="GO:0004497">
    <property type="term" value="F:monooxygenase activity"/>
    <property type="evidence" value="ECO:0007669"/>
    <property type="project" value="UniProtKB-KW"/>
</dbReference>
<dbReference type="RefSeq" id="WP_180045562.1">
    <property type="nucleotide sequence ID" value="NZ_CP048659.1"/>
</dbReference>
<protein>
    <submittedName>
        <fullName evidence="1">Monooxygenase</fullName>
    </submittedName>
</protein>
<name>A0A7S6VW41_9GAMM</name>
<dbReference type="InterPro" id="IPR014910">
    <property type="entry name" value="YdhR"/>
</dbReference>
<accession>A0A7S6VW41</accession>
<sequence length="105" mass="11813">MPVLLQVDFPTVGPFADEMSVAFKALAESINLEKGLLWKIWTENSQTQEAGGIYLFDLEENAQNYLTMHTARLQSFGIQNIRSKCFAINLPLSQINHAIFLNPQA</sequence>
<keyword evidence="1" id="KW-0503">Monooxygenase</keyword>
<dbReference type="AlphaFoldDB" id="A0A7S6VW41"/>
<dbReference type="SUPFAM" id="SSF54909">
    <property type="entry name" value="Dimeric alpha+beta barrel"/>
    <property type="match status" value="1"/>
</dbReference>
<dbReference type="EMBL" id="CP048659">
    <property type="protein sequence ID" value="QOW46008.1"/>
    <property type="molecule type" value="Genomic_DNA"/>
</dbReference>
<evidence type="ECO:0000313" key="1">
    <source>
        <dbReference type="EMBL" id="QOW46008.1"/>
    </source>
</evidence>
<dbReference type="Pfam" id="PF08803">
    <property type="entry name" value="ydhR"/>
    <property type="match status" value="1"/>
</dbReference>
<evidence type="ECO:0000313" key="2">
    <source>
        <dbReference type="Proteomes" id="UP000593966"/>
    </source>
</evidence>
<proteinExistence type="predicted"/>
<keyword evidence="1" id="KW-0560">Oxidoreductase</keyword>
<keyword evidence="2" id="KW-1185">Reference proteome</keyword>
<dbReference type="Gene3D" id="3.30.70.100">
    <property type="match status" value="1"/>
</dbReference>
<dbReference type="InterPro" id="IPR011008">
    <property type="entry name" value="Dimeric_a/b-barrel"/>
</dbReference>
<dbReference type="NCBIfam" id="NF008333">
    <property type="entry name" value="PRK11118.1"/>
    <property type="match status" value="1"/>
</dbReference>
<dbReference type="PANTHER" id="PTHR39169">
    <property type="match status" value="1"/>
</dbReference>
<gene>
    <name evidence="1" type="ORF">G0028_08925</name>
</gene>
<organism evidence="1 2">
    <name type="scientific">Acinetobacter piscicola</name>
    <dbReference type="NCBI Taxonomy" id="2006115"/>
    <lineage>
        <taxon>Bacteria</taxon>
        <taxon>Pseudomonadati</taxon>
        <taxon>Pseudomonadota</taxon>
        <taxon>Gammaproteobacteria</taxon>
        <taxon>Moraxellales</taxon>
        <taxon>Moraxellaceae</taxon>
        <taxon>Acinetobacter</taxon>
    </lineage>
</organism>
<dbReference type="PANTHER" id="PTHR39169:SF1">
    <property type="entry name" value="MONOOXYGENASE YDHR-RELATED"/>
    <property type="match status" value="1"/>
</dbReference>
<dbReference type="Proteomes" id="UP000593966">
    <property type="component" value="Chromosome"/>
</dbReference>